<dbReference type="SUPFAM" id="SSF88723">
    <property type="entry name" value="PIN domain-like"/>
    <property type="match status" value="1"/>
</dbReference>
<dbReference type="EMBL" id="PHFL01000056">
    <property type="protein sequence ID" value="RFM23864.1"/>
    <property type="molecule type" value="Genomic_DNA"/>
</dbReference>
<evidence type="ECO:0008006" key="3">
    <source>
        <dbReference type="Google" id="ProtNLM"/>
    </source>
</evidence>
<accession>A0A395M1S2</accession>
<evidence type="ECO:0000313" key="2">
    <source>
        <dbReference type="Proteomes" id="UP000266389"/>
    </source>
</evidence>
<reference evidence="1 2" key="1">
    <citation type="journal article" date="2011" name="ISME J.">
        <title>Community ecology of hot spring cyanobacterial mats: predominant populations and their functional potential.</title>
        <authorList>
            <person name="Klatt C.G."/>
            <person name="Wood J.M."/>
            <person name="Rusch D.B."/>
            <person name="Bateson M.M."/>
            <person name="Hamamura N."/>
            <person name="Heidelberg J.F."/>
            <person name="Grossman A.R."/>
            <person name="Bhaya D."/>
            <person name="Cohan F.M."/>
            <person name="Kuhl M."/>
            <person name="Bryant D.A."/>
            <person name="Ward D.M."/>
        </authorList>
    </citation>
    <scope>NUCLEOTIDE SEQUENCE [LARGE SCALE GENOMIC DNA]</scope>
    <source>
        <strain evidence="1">OS</strain>
    </source>
</reference>
<evidence type="ECO:0000313" key="1">
    <source>
        <dbReference type="EMBL" id="RFM23864.1"/>
    </source>
</evidence>
<sequence length="173" mass="19304">MRIVVDTSVARAAGNSGDRTAQACLNSLEAILAKPSYLAAFNQSLLREWFKEIEDRRGRKRRYASSSASEWFLKMRRRLVVLPERKDFINQCIQASASLAAASAIQKDLHLVDLALQADHRVLSTDKKIVGHLRQLGKHVPEVCPILWVHPVDHDAPAWLAGGAPARDDCRIC</sequence>
<gene>
    <name evidence="1" type="ORF">D0433_08740</name>
</gene>
<proteinExistence type="predicted"/>
<organism evidence="1 2">
    <name type="scientific">Candidatus Thermochlorobacter aerophilus</name>
    <dbReference type="NCBI Taxonomy" id="1868324"/>
    <lineage>
        <taxon>Bacteria</taxon>
        <taxon>Pseudomonadati</taxon>
        <taxon>Chlorobiota</taxon>
        <taxon>Chlorobiia</taxon>
        <taxon>Chlorobiales</taxon>
        <taxon>Candidatus Thermochlorobacteriaceae</taxon>
        <taxon>Candidatus Thermochlorobacter</taxon>
    </lineage>
</organism>
<comment type="caution">
    <text evidence="1">The sequence shown here is derived from an EMBL/GenBank/DDBJ whole genome shotgun (WGS) entry which is preliminary data.</text>
</comment>
<protein>
    <recommendedName>
        <fullName evidence="3">PIN domain-containing protein</fullName>
    </recommendedName>
</protein>
<name>A0A395M1S2_9BACT</name>
<dbReference type="AlphaFoldDB" id="A0A395M1S2"/>
<dbReference type="Proteomes" id="UP000266389">
    <property type="component" value="Unassembled WGS sequence"/>
</dbReference>
<dbReference type="InterPro" id="IPR029060">
    <property type="entry name" value="PIN-like_dom_sf"/>
</dbReference>